<dbReference type="Proteomes" id="UP000612362">
    <property type="component" value="Unassembled WGS sequence"/>
</dbReference>
<dbReference type="GO" id="GO:0004252">
    <property type="term" value="F:serine-type endopeptidase activity"/>
    <property type="evidence" value="ECO:0007669"/>
    <property type="project" value="InterPro"/>
</dbReference>
<organism evidence="7 8">
    <name type="scientific">Ktedonospora formicarum</name>
    <dbReference type="NCBI Taxonomy" id="2778364"/>
    <lineage>
        <taxon>Bacteria</taxon>
        <taxon>Bacillati</taxon>
        <taxon>Chloroflexota</taxon>
        <taxon>Ktedonobacteria</taxon>
        <taxon>Ktedonobacterales</taxon>
        <taxon>Ktedonobacteraceae</taxon>
        <taxon>Ktedonospora</taxon>
    </lineage>
</organism>
<dbReference type="PANTHER" id="PTHR42776:SF27">
    <property type="entry name" value="DIPEPTIDYL PEPTIDASE FAMILY MEMBER 6"/>
    <property type="match status" value="1"/>
</dbReference>
<dbReference type="InterPro" id="IPR001375">
    <property type="entry name" value="Peptidase_S9_cat"/>
</dbReference>
<comment type="function">
    <text evidence="5">This enzyme catalyzes the hydrolysis of the N-terminal peptide bond of an N-acetylated peptide to generate an N-acetylated amino acid and a peptide with a free N-terminus. It preferentially cleaves off Ac-Ala, Ac-Met and Ac-Ser. Also, involved in the degradation of oxidized and glycated proteins.</text>
</comment>
<dbReference type="InterPro" id="IPR002471">
    <property type="entry name" value="Pept_S9_AS"/>
</dbReference>
<dbReference type="Gene3D" id="2.120.10.30">
    <property type="entry name" value="TolB, C-terminal domain"/>
    <property type="match status" value="1"/>
</dbReference>
<evidence type="ECO:0000256" key="4">
    <source>
        <dbReference type="ARBA" id="ARBA00032596"/>
    </source>
</evidence>
<accession>A0A8J3HWP8</accession>
<evidence type="ECO:0000256" key="3">
    <source>
        <dbReference type="ARBA" id="ARBA00032284"/>
    </source>
</evidence>
<name>A0A8J3HWP8_9CHLR</name>
<dbReference type="Gene3D" id="3.40.50.1820">
    <property type="entry name" value="alpha/beta hydrolase"/>
    <property type="match status" value="1"/>
</dbReference>
<keyword evidence="8" id="KW-1185">Reference proteome</keyword>
<dbReference type="EMBL" id="BNJF01000001">
    <property type="protein sequence ID" value="GHO42003.1"/>
    <property type="molecule type" value="Genomic_DNA"/>
</dbReference>
<dbReference type="Gene3D" id="2.130.10.10">
    <property type="entry name" value="YVTN repeat-like/Quinoprotein amine dehydrogenase"/>
    <property type="match status" value="1"/>
</dbReference>
<evidence type="ECO:0000256" key="2">
    <source>
        <dbReference type="ARBA" id="ARBA00022990"/>
    </source>
</evidence>
<evidence type="ECO:0000313" key="8">
    <source>
        <dbReference type="Proteomes" id="UP000612362"/>
    </source>
</evidence>
<dbReference type="AlphaFoldDB" id="A0A8J3HWP8"/>
<proteinExistence type="predicted"/>
<keyword evidence="2" id="KW-0007">Acetylation</keyword>
<dbReference type="SUPFAM" id="SSF53474">
    <property type="entry name" value="alpha/beta-Hydrolases"/>
    <property type="match status" value="1"/>
</dbReference>
<keyword evidence="1 7" id="KW-0378">Hydrolase</keyword>
<dbReference type="Pfam" id="PF00326">
    <property type="entry name" value="Peptidase_S9"/>
    <property type="match status" value="1"/>
</dbReference>
<dbReference type="InterPro" id="IPR011042">
    <property type="entry name" value="6-blade_b-propeller_TolB-like"/>
</dbReference>
<reference evidence="7" key="1">
    <citation type="submission" date="2020-10" db="EMBL/GenBank/DDBJ databases">
        <title>Taxonomic study of unclassified bacteria belonging to the class Ktedonobacteria.</title>
        <authorList>
            <person name="Yabe S."/>
            <person name="Wang C.M."/>
            <person name="Zheng Y."/>
            <person name="Sakai Y."/>
            <person name="Cavaletti L."/>
            <person name="Monciardini P."/>
            <person name="Donadio S."/>
        </authorList>
    </citation>
    <scope>NUCLEOTIDE SEQUENCE</scope>
    <source>
        <strain evidence="7">SOSP1-1</strain>
    </source>
</reference>
<protein>
    <recommendedName>
        <fullName evidence="4">Acyl-peptide hydrolase</fullName>
    </recommendedName>
    <alternativeName>
        <fullName evidence="3">Acylaminoacyl-peptidase</fullName>
    </alternativeName>
</protein>
<dbReference type="InterPro" id="IPR029058">
    <property type="entry name" value="AB_hydrolase_fold"/>
</dbReference>
<evidence type="ECO:0000313" key="7">
    <source>
        <dbReference type="EMBL" id="GHO42003.1"/>
    </source>
</evidence>
<sequence length="608" mass="68128">MITTCFNADAPWKMRFRIPVTYGLEIAAQSPSRGLVLSNRSGVYQLCGWDVTTGQLTQVTATPEGVYQRGTLSPNGRFLYYLEDQKGNETGHLVRIPFTGGTPEDITPTFPLYGSIAFALSRSGNCLGFLTYNQGGFALYRMSVAPDDSLGASKKLFQSEHLTMSLSLSFNGEIITVNTANESDTMHFRVSAFDGESGELLNQVSDERASIEGVKFSPLPRDTRLLATSDVSGVKRPFIWDIRSGERIDLALDELEGEVEPVDWSPDGKRLLLRHFSAARQRLYLYDLDQRQARPLHHPDGLSLYEYFSPDGNIYAHLESATRPMQLLCLDGETGKQKRVVFPTDDVPPSRPWKSIAYPSSDGQMVQGWLALPEGSEPFPTILEMHGGPDAVMTECFSPRAQCWLDAGFAFLSINYRGSLTFGRAFQEQIRGQLGKWEVEDMVAARQWLIHQRIARPDQVFLTGWSYGGYLTLMGLGKRADLWAGGMAGATFGDFFIAYEDESEQLKAYDRGLMGGTPQEKPEAYHESSAMTYLEHIQAPLLIIQGHNDTRCPPRSIQVYEKRARELGKNIEVIWFDAGHGTHDTNEQISHQERMLHFAWKIVSESRT</sequence>
<dbReference type="PROSITE" id="PS00708">
    <property type="entry name" value="PRO_ENDOPEP_SER"/>
    <property type="match status" value="1"/>
</dbReference>
<dbReference type="GO" id="GO:0006508">
    <property type="term" value="P:proteolysis"/>
    <property type="evidence" value="ECO:0007669"/>
    <property type="project" value="InterPro"/>
</dbReference>
<gene>
    <name evidence="7" type="ORF">KSX_01660</name>
</gene>
<dbReference type="SUPFAM" id="SSF82171">
    <property type="entry name" value="DPP6 N-terminal domain-like"/>
    <property type="match status" value="1"/>
</dbReference>
<dbReference type="InterPro" id="IPR015943">
    <property type="entry name" value="WD40/YVTN_repeat-like_dom_sf"/>
</dbReference>
<dbReference type="PANTHER" id="PTHR42776">
    <property type="entry name" value="SERINE PEPTIDASE S9 FAMILY MEMBER"/>
    <property type="match status" value="1"/>
</dbReference>
<feature type="domain" description="Peptidase S9 prolyl oligopeptidase catalytic" evidence="6">
    <location>
        <begin position="397"/>
        <end position="603"/>
    </location>
</feature>
<comment type="caution">
    <text evidence="7">The sequence shown here is derived from an EMBL/GenBank/DDBJ whole genome shotgun (WGS) entry which is preliminary data.</text>
</comment>
<evidence type="ECO:0000256" key="1">
    <source>
        <dbReference type="ARBA" id="ARBA00022801"/>
    </source>
</evidence>
<evidence type="ECO:0000256" key="5">
    <source>
        <dbReference type="ARBA" id="ARBA00045885"/>
    </source>
</evidence>
<dbReference type="RefSeq" id="WP_220191599.1">
    <property type="nucleotide sequence ID" value="NZ_BNJF01000001.1"/>
</dbReference>
<evidence type="ECO:0000259" key="6">
    <source>
        <dbReference type="Pfam" id="PF00326"/>
    </source>
</evidence>